<name>A0A7Z8CXC0_CARDV</name>
<dbReference type="Proteomes" id="UP000297938">
    <property type="component" value="Unassembled WGS sequence"/>
</dbReference>
<evidence type="ECO:0000313" key="2">
    <source>
        <dbReference type="Proteomes" id="UP000297938"/>
    </source>
</evidence>
<protein>
    <submittedName>
        <fullName evidence="1">Uncharacterized protein</fullName>
    </submittedName>
</protein>
<comment type="caution">
    <text evidence="1">The sequence shown here is derived from an EMBL/GenBank/DDBJ whole genome shotgun (WGS) entry which is preliminary data.</text>
</comment>
<reference evidence="1 2" key="1">
    <citation type="journal article" date="2018" name="Int. J. Food Microbiol.">
        <title>Growth of Carnobacterium spp. isolated from chilled vacuum-packaged meat under relevant acidic conditions.</title>
        <authorList>
            <person name="Zhang P."/>
            <person name="Badoni M."/>
            <person name="Ganzle M."/>
            <person name="Yang X."/>
        </authorList>
    </citation>
    <scope>NUCLEOTIDE SEQUENCE [LARGE SCALE GENOMIC DNA]</scope>
    <source>
        <strain evidence="1 2">B2</strain>
    </source>
</reference>
<organism evidence="1 2">
    <name type="scientific">Carnobacterium divergens</name>
    <name type="common">Lactobacillus divergens</name>
    <dbReference type="NCBI Taxonomy" id="2748"/>
    <lineage>
        <taxon>Bacteria</taxon>
        <taxon>Bacillati</taxon>
        <taxon>Bacillota</taxon>
        <taxon>Bacilli</taxon>
        <taxon>Lactobacillales</taxon>
        <taxon>Carnobacteriaceae</taxon>
        <taxon>Carnobacterium</taxon>
    </lineage>
</organism>
<dbReference type="EMBL" id="NRPP01000017">
    <property type="protein sequence ID" value="TFJ25067.1"/>
    <property type="molecule type" value="Genomic_DNA"/>
</dbReference>
<dbReference type="AlphaFoldDB" id="A0A7Z8CXC0"/>
<gene>
    <name evidence="1" type="ORF">CKN69_10630</name>
</gene>
<sequence>MDKKSIKKYIQYKVRQSWSTYPVPMPRQTIRNIEINLYKEFENLSKEEQEKLLVSNDLIVVLTFKFLDTVSDIT</sequence>
<evidence type="ECO:0000313" key="1">
    <source>
        <dbReference type="EMBL" id="TFJ25067.1"/>
    </source>
</evidence>
<dbReference type="RefSeq" id="WP_135026344.1">
    <property type="nucleotide sequence ID" value="NZ_JBFUWK010000004.1"/>
</dbReference>
<accession>A0A7Z8CXC0</accession>
<proteinExistence type="predicted"/>